<dbReference type="PANTHER" id="PTHR43546">
    <property type="entry name" value="UPF0173 METAL-DEPENDENT HYDROLASE MJ1163-RELATED"/>
    <property type="match status" value="1"/>
</dbReference>
<dbReference type="Pfam" id="PF18456">
    <property type="entry name" value="CmlA_N"/>
    <property type="match status" value="1"/>
</dbReference>
<dbReference type="InterPro" id="IPR041141">
    <property type="entry name" value="CmlA_N"/>
</dbReference>
<dbReference type="Gene3D" id="3.60.15.10">
    <property type="entry name" value="Ribonuclease Z/Hydroxyacylglutathione hydrolase-like"/>
    <property type="match status" value="1"/>
</dbReference>
<dbReference type="GO" id="GO:0016787">
    <property type="term" value="F:hydrolase activity"/>
    <property type="evidence" value="ECO:0007669"/>
    <property type="project" value="UniProtKB-KW"/>
</dbReference>
<evidence type="ECO:0000313" key="3">
    <source>
        <dbReference type="Proteomes" id="UP001243403"/>
    </source>
</evidence>
<comment type="caution">
    <text evidence="2">The sequence shown here is derived from an EMBL/GenBank/DDBJ whole genome shotgun (WGS) entry which is preliminary data.</text>
</comment>
<gene>
    <name evidence="2" type="ORF">QLS65_13960</name>
</gene>
<dbReference type="Pfam" id="PF13483">
    <property type="entry name" value="Lactamase_B_3"/>
    <property type="match status" value="1"/>
</dbReference>
<evidence type="ECO:0000259" key="1">
    <source>
        <dbReference type="Pfam" id="PF18456"/>
    </source>
</evidence>
<feature type="domain" description="Diiron non-heme beta-hydroxylase N-terminal" evidence="1">
    <location>
        <begin position="6"/>
        <end position="237"/>
    </location>
</feature>
<dbReference type="EC" id="3.-.-.-" evidence="2"/>
<dbReference type="SUPFAM" id="SSF56281">
    <property type="entry name" value="Metallo-hydrolase/oxidoreductase"/>
    <property type="match status" value="1"/>
</dbReference>
<dbReference type="InterPro" id="IPR050114">
    <property type="entry name" value="UPF0173_UPF0282_UlaG_hydrolase"/>
</dbReference>
<sequence>MEQQIYLKQNIQIEPLVNKWFAWVHLISPATAALNLFERYVRIMDSYVEYPELHASAVKNPEMRGGPFIDLDGKRVEDVKKLINEIKQSNKDLFDFKVAINDLHKLLEEKAKGFSLEPLYKEVPDLLKGYVELYYDINNNASFRFFEALLYKSPYYSVASQSIALSEIIKDKDRPFIMSTPRLPDEKVLHLPMSFDSKGLDELFKMKNTPQTYAFIKEKLGVFLPEEELFKSFFTTEAPPKYQKYEGDGIRTRYFGHACILVETKNVSILLDPVLSYTYESDLSRYTYLDLPDQIDYVLITHSHQDHILLETLLQIRHKVKNIIVGRNMDGILEDPSLKLALENLGFKNVFELRDLEEISFTEGSITGVPFLGEHHDLCINSKLGYVIRVDGYSVLAVADACNIEPRLYEHINRVVGNVDVLFLGMECDGSPASWAYGPLFPKVLEREADRSRRGRGSNFKEGLKLVEAFNCKEVYVYAMGQEPWLKHILDLEYTNESNPIIQSNYLIETCESRGIVAERLFGERELLSVEKHEFSEEIIL</sequence>
<accession>A0ABT6VCQ9</accession>
<reference evidence="2 3" key="1">
    <citation type="submission" date="2023-04" db="EMBL/GenBank/DDBJ databases">
        <title>Two novel species of Flavobacterium.</title>
        <authorList>
            <person name="Liu Q."/>
            <person name="Xin Y.-H."/>
        </authorList>
    </citation>
    <scope>NUCLEOTIDE SEQUENCE [LARGE SCALE GENOMIC DNA]</scope>
    <source>
        <strain evidence="2 3">LB1P51</strain>
    </source>
</reference>
<keyword evidence="2" id="KW-0378">Hydrolase</keyword>
<name>A0ABT6VCQ9_9FLAO</name>
<keyword evidence="3" id="KW-1185">Reference proteome</keyword>
<dbReference type="Proteomes" id="UP001243403">
    <property type="component" value="Unassembled WGS sequence"/>
</dbReference>
<dbReference type="RefSeq" id="WP_282712748.1">
    <property type="nucleotide sequence ID" value="NZ_JASCRZ010000007.1"/>
</dbReference>
<protein>
    <submittedName>
        <fullName evidence="2">MBL fold metallo-hydrolase</fullName>
        <ecNumber evidence="2">3.-.-.-</ecNumber>
    </submittedName>
</protein>
<dbReference type="PANTHER" id="PTHR43546:SF3">
    <property type="entry name" value="UPF0173 METAL-DEPENDENT HYDROLASE MJ1163"/>
    <property type="match status" value="1"/>
</dbReference>
<evidence type="ECO:0000313" key="2">
    <source>
        <dbReference type="EMBL" id="MDI5895997.1"/>
    </source>
</evidence>
<organism evidence="2 3">
    <name type="scientific">Flavobacterium algoritolerans</name>
    <dbReference type="NCBI Taxonomy" id="3041254"/>
    <lineage>
        <taxon>Bacteria</taxon>
        <taxon>Pseudomonadati</taxon>
        <taxon>Bacteroidota</taxon>
        <taxon>Flavobacteriia</taxon>
        <taxon>Flavobacteriales</taxon>
        <taxon>Flavobacteriaceae</taxon>
        <taxon>Flavobacterium</taxon>
    </lineage>
</organism>
<dbReference type="EMBL" id="JASCRZ010000007">
    <property type="protein sequence ID" value="MDI5895997.1"/>
    <property type="molecule type" value="Genomic_DNA"/>
</dbReference>
<proteinExistence type="predicted"/>
<dbReference type="InterPro" id="IPR036866">
    <property type="entry name" value="RibonucZ/Hydroxyglut_hydro"/>
</dbReference>